<protein>
    <recommendedName>
        <fullName evidence="3">DUF4190 domain-containing protein</fullName>
    </recommendedName>
</protein>
<name>A0A6S6P6K2_9MYCO</name>
<dbReference type="Proteomes" id="UP000515734">
    <property type="component" value="Chromosome"/>
</dbReference>
<feature type="domain" description="DUF4190" evidence="3">
    <location>
        <begin position="66"/>
        <end position="130"/>
    </location>
</feature>
<evidence type="ECO:0000259" key="3">
    <source>
        <dbReference type="Pfam" id="PF13828"/>
    </source>
</evidence>
<sequence>MTEPDKPEQSPSAPPPPPPPPPNPAQQQPYPPQQPYQYGAYPGSYPPPPQGPYGGYPAQTAPKNGLGIASLVVAIVGLLSVFGGILLGIVAVILGFLGRGRAKRGEATNGGVAMAGIILGFLGIVVGVVAIALTVVFAREVGAGDLFECLQQAGNDTEAQQQCQDQFQRKLEDQFSVTVTPSP</sequence>
<dbReference type="Pfam" id="PF13828">
    <property type="entry name" value="DUF4190"/>
    <property type="match status" value="1"/>
</dbReference>
<dbReference type="InterPro" id="IPR025241">
    <property type="entry name" value="DUF4190"/>
</dbReference>
<keyword evidence="2" id="KW-0812">Transmembrane</keyword>
<dbReference type="AlphaFoldDB" id="A0A6S6P6K2"/>
<evidence type="ECO:0000256" key="1">
    <source>
        <dbReference type="SAM" id="MobiDB-lite"/>
    </source>
</evidence>
<keyword evidence="2" id="KW-1133">Transmembrane helix</keyword>
<feature type="compositionally biased region" description="Pro residues" evidence="1">
    <location>
        <begin position="12"/>
        <end position="34"/>
    </location>
</feature>
<dbReference type="EMBL" id="AP023287">
    <property type="protein sequence ID" value="BCI53686.1"/>
    <property type="molecule type" value="Genomic_DNA"/>
</dbReference>
<feature type="transmembrane region" description="Helical" evidence="2">
    <location>
        <begin position="110"/>
        <end position="138"/>
    </location>
</feature>
<reference evidence="4 5" key="1">
    <citation type="submission" date="2020-07" db="EMBL/GenBank/DDBJ databases">
        <title>Complete genome sequence of Mycolicibacterium litorale like strain isolated from cardiac implantable electronic device infection.</title>
        <authorList>
            <person name="Fukano H."/>
            <person name="Miyama H."/>
            <person name="Hoshino Y."/>
        </authorList>
    </citation>
    <scope>NUCLEOTIDE SEQUENCE [LARGE SCALE GENOMIC DNA]</scope>
    <source>
        <strain evidence="4 5">NIIDNTM18</strain>
    </source>
</reference>
<keyword evidence="2" id="KW-0472">Membrane</keyword>
<feature type="transmembrane region" description="Helical" evidence="2">
    <location>
        <begin position="68"/>
        <end position="98"/>
    </location>
</feature>
<dbReference type="RefSeq" id="WP_185291695.1">
    <property type="nucleotide sequence ID" value="NZ_AP023287.1"/>
</dbReference>
<gene>
    <name evidence="4" type="ORF">NIIDNTM18_29640</name>
</gene>
<accession>A0A6S6P6K2</accession>
<feature type="region of interest" description="Disordered" evidence="1">
    <location>
        <begin position="1"/>
        <end position="44"/>
    </location>
</feature>
<proteinExistence type="predicted"/>
<evidence type="ECO:0000313" key="5">
    <source>
        <dbReference type="Proteomes" id="UP000515734"/>
    </source>
</evidence>
<evidence type="ECO:0000256" key="2">
    <source>
        <dbReference type="SAM" id="Phobius"/>
    </source>
</evidence>
<evidence type="ECO:0000313" key="4">
    <source>
        <dbReference type="EMBL" id="BCI53686.1"/>
    </source>
</evidence>
<organism evidence="4 5">
    <name type="scientific">Mycolicibacterium litorale</name>
    <dbReference type="NCBI Taxonomy" id="758802"/>
    <lineage>
        <taxon>Bacteria</taxon>
        <taxon>Bacillati</taxon>
        <taxon>Actinomycetota</taxon>
        <taxon>Actinomycetes</taxon>
        <taxon>Mycobacteriales</taxon>
        <taxon>Mycobacteriaceae</taxon>
        <taxon>Mycolicibacterium</taxon>
    </lineage>
</organism>